<dbReference type="Proteomes" id="UP000245911">
    <property type="component" value="Unassembled WGS sequence"/>
</dbReference>
<proteinExistence type="predicted"/>
<gene>
    <name evidence="1" type="ORF">DDE20_00475</name>
</gene>
<sequence>MRAGFASALALTLFFAVRLIMGAIYWNDPSKIDQTPAGWMPVGYVARSWEIPRDVLIDALDLASMPRRRRTLEHIAEDRGIPLDTLVTEIMAVIEHHREARRD</sequence>
<accession>A0A2T8HXC6</accession>
<reference evidence="1 2" key="1">
    <citation type="submission" date="2018-04" db="EMBL/GenBank/DDBJ databases">
        <title>Pararhodobacter oceanense sp. nov., isolated from marine intertidal sediment.</title>
        <authorList>
            <person name="Wang X.-L."/>
            <person name="Du Z.-J."/>
        </authorList>
    </citation>
    <scope>NUCLEOTIDE SEQUENCE [LARGE SCALE GENOMIC DNA]</scope>
    <source>
        <strain evidence="1 2">AM505</strain>
    </source>
</reference>
<keyword evidence="2" id="KW-1185">Reference proteome</keyword>
<organism evidence="1 2">
    <name type="scientific">Pararhodobacter oceanensis</name>
    <dbReference type="NCBI Taxonomy" id="2172121"/>
    <lineage>
        <taxon>Bacteria</taxon>
        <taxon>Pseudomonadati</taxon>
        <taxon>Pseudomonadota</taxon>
        <taxon>Alphaproteobacteria</taxon>
        <taxon>Rhodobacterales</taxon>
        <taxon>Paracoccaceae</taxon>
        <taxon>Pararhodobacter</taxon>
    </lineage>
</organism>
<evidence type="ECO:0000313" key="1">
    <source>
        <dbReference type="EMBL" id="PVH30085.1"/>
    </source>
</evidence>
<name>A0A2T8HXC6_9RHOB</name>
<dbReference type="EMBL" id="QDKM01000001">
    <property type="protein sequence ID" value="PVH30085.1"/>
    <property type="molecule type" value="Genomic_DNA"/>
</dbReference>
<comment type="caution">
    <text evidence="1">The sequence shown here is derived from an EMBL/GenBank/DDBJ whole genome shotgun (WGS) entry which is preliminary data.</text>
</comment>
<dbReference type="AlphaFoldDB" id="A0A2T8HXC6"/>
<evidence type="ECO:0000313" key="2">
    <source>
        <dbReference type="Proteomes" id="UP000245911"/>
    </source>
</evidence>
<protein>
    <submittedName>
        <fullName evidence="1">Uncharacterized protein</fullName>
    </submittedName>
</protein>